<gene>
    <name evidence="13" type="ORF">CL176_01255</name>
</gene>
<evidence type="ECO:0000313" key="13">
    <source>
        <dbReference type="EMBL" id="AXY24751.1"/>
    </source>
</evidence>
<evidence type="ECO:0000256" key="6">
    <source>
        <dbReference type="ARBA" id="ARBA00013950"/>
    </source>
</evidence>
<dbReference type="EC" id="2.5.1.9" evidence="5 10"/>
<dbReference type="PROSITE" id="PS51177">
    <property type="entry name" value="LUMAZINE_BIND"/>
    <property type="match status" value="2"/>
</dbReference>
<evidence type="ECO:0000256" key="7">
    <source>
        <dbReference type="ARBA" id="ARBA00022619"/>
    </source>
</evidence>
<comment type="catalytic activity">
    <reaction evidence="1">
        <text>2 6,7-dimethyl-8-(1-D-ribityl)lumazine + H(+) = 5-amino-6-(D-ribitylamino)uracil + riboflavin</text>
        <dbReference type="Rhea" id="RHEA:20772"/>
        <dbReference type="ChEBI" id="CHEBI:15378"/>
        <dbReference type="ChEBI" id="CHEBI:15934"/>
        <dbReference type="ChEBI" id="CHEBI:57986"/>
        <dbReference type="ChEBI" id="CHEBI:58201"/>
        <dbReference type="EC" id="2.5.1.9"/>
    </reaction>
</comment>
<organism evidence="13 14">
    <name type="scientific">Suicoccus acidiformans</name>
    <dbReference type="NCBI Taxonomy" id="2036206"/>
    <lineage>
        <taxon>Bacteria</taxon>
        <taxon>Bacillati</taxon>
        <taxon>Bacillota</taxon>
        <taxon>Bacilli</taxon>
        <taxon>Lactobacillales</taxon>
        <taxon>Aerococcaceae</taxon>
        <taxon>Suicoccus</taxon>
    </lineage>
</organism>
<feature type="domain" description="Lumazine-binding" evidence="12">
    <location>
        <begin position="97"/>
        <end position="195"/>
    </location>
</feature>
<dbReference type="PANTHER" id="PTHR21098:SF12">
    <property type="entry name" value="RIBOFLAVIN SYNTHASE"/>
    <property type="match status" value="1"/>
</dbReference>
<feature type="domain" description="Lumazine-binding" evidence="12">
    <location>
        <begin position="1"/>
        <end position="96"/>
    </location>
</feature>
<accession>A0A347WI44</accession>
<keyword evidence="9" id="KW-0677">Repeat</keyword>
<dbReference type="PANTHER" id="PTHR21098">
    <property type="entry name" value="RIBOFLAVIN SYNTHASE ALPHA CHAIN"/>
    <property type="match status" value="1"/>
</dbReference>
<evidence type="ECO:0000256" key="5">
    <source>
        <dbReference type="ARBA" id="ARBA00012827"/>
    </source>
</evidence>
<evidence type="ECO:0000256" key="11">
    <source>
        <dbReference type="PROSITE-ProRule" id="PRU00524"/>
    </source>
</evidence>
<reference evidence="13 14" key="1">
    <citation type="submission" date="2017-09" db="EMBL/GenBank/DDBJ databases">
        <title>Complete genome sequence of Oxytococcus suis strain ZY16052.</title>
        <authorList>
            <person name="Li F."/>
        </authorList>
    </citation>
    <scope>NUCLEOTIDE SEQUENCE [LARGE SCALE GENOMIC DNA]</scope>
    <source>
        <strain evidence="13 14">ZY16052</strain>
    </source>
</reference>
<dbReference type="InterPro" id="IPR017938">
    <property type="entry name" value="Riboflavin_synthase-like_b-brl"/>
</dbReference>
<feature type="repeat" description="Lumazine-binding" evidence="11">
    <location>
        <begin position="97"/>
        <end position="195"/>
    </location>
</feature>
<dbReference type="FunFam" id="2.40.30.20:FF:000003">
    <property type="entry name" value="Riboflavin synthase, alpha subunit"/>
    <property type="match status" value="1"/>
</dbReference>
<evidence type="ECO:0000256" key="2">
    <source>
        <dbReference type="ARBA" id="ARBA00002803"/>
    </source>
</evidence>
<dbReference type="NCBIfam" id="TIGR00187">
    <property type="entry name" value="ribE"/>
    <property type="match status" value="1"/>
</dbReference>
<evidence type="ECO:0000256" key="8">
    <source>
        <dbReference type="ARBA" id="ARBA00022679"/>
    </source>
</evidence>
<protein>
    <recommendedName>
        <fullName evidence="6 10">Riboflavin synthase</fullName>
        <ecNumber evidence="5 10">2.5.1.9</ecNumber>
    </recommendedName>
</protein>
<dbReference type="Pfam" id="PF00677">
    <property type="entry name" value="Lum_binding"/>
    <property type="match status" value="2"/>
</dbReference>
<dbReference type="InterPro" id="IPR026017">
    <property type="entry name" value="Lumazine-bd_dom"/>
</dbReference>
<dbReference type="SUPFAM" id="SSF63380">
    <property type="entry name" value="Riboflavin synthase domain-like"/>
    <property type="match status" value="2"/>
</dbReference>
<dbReference type="Gene3D" id="2.40.30.20">
    <property type="match status" value="2"/>
</dbReference>
<evidence type="ECO:0000259" key="12">
    <source>
        <dbReference type="PROSITE" id="PS51177"/>
    </source>
</evidence>
<evidence type="ECO:0000256" key="9">
    <source>
        <dbReference type="ARBA" id="ARBA00022737"/>
    </source>
</evidence>
<dbReference type="Proteomes" id="UP000263232">
    <property type="component" value="Chromosome"/>
</dbReference>
<evidence type="ECO:0000256" key="4">
    <source>
        <dbReference type="ARBA" id="ARBA00011233"/>
    </source>
</evidence>
<comment type="function">
    <text evidence="2">Catalyzes the dismutation of two molecules of 6,7-dimethyl-8-ribityllumazine, resulting in the formation of riboflavin and 5-amino-6-(D-ribitylamino)uracil.</text>
</comment>
<dbReference type="FunFam" id="2.40.30.20:FF:000004">
    <property type="entry name" value="Riboflavin synthase, alpha subunit"/>
    <property type="match status" value="1"/>
</dbReference>
<dbReference type="CDD" id="cd00402">
    <property type="entry name" value="Riboflavin_synthase_like"/>
    <property type="match status" value="1"/>
</dbReference>
<evidence type="ECO:0000256" key="10">
    <source>
        <dbReference type="NCBIfam" id="TIGR00187"/>
    </source>
</evidence>
<dbReference type="GO" id="GO:0004746">
    <property type="term" value="F:riboflavin synthase activity"/>
    <property type="evidence" value="ECO:0007669"/>
    <property type="project" value="UniProtKB-UniRule"/>
</dbReference>
<dbReference type="InterPro" id="IPR023366">
    <property type="entry name" value="ATP_synth_asu-like_sf"/>
</dbReference>
<dbReference type="NCBIfam" id="NF009566">
    <property type="entry name" value="PRK13020.1"/>
    <property type="match status" value="1"/>
</dbReference>
<dbReference type="OrthoDB" id="9788537at2"/>
<dbReference type="NCBIfam" id="NF006767">
    <property type="entry name" value="PRK09289.1"/>
    <property type="match status" value="1"/>
</dbReference>
<keyword evidence="8" id="KW-0808">Transferase</keyword>
<dbReference type="GO" id="GO:0009231">
    <property type="term" value="P:riboflavin biosynthetic process"/>
    <property type="evidence" value="ECO:0007669"/>
    <property type="project" value="UniProtKB-KW"/>
</dbReference>
<dbReference type="InterPro" id="IPR001783">
    <property type="entry name" value="Lumazine-bd"/>
</dbReference>
<keyword evidence="14" id="KW-1185">Reference proteome</keyword>
<evidence type="ECO:0000313" key="14">
    <source>
        <dbReference type="Proteomes" id="UP000263232"/>
    </source>
</evidence>
<name>A0A347WI44_9LACT</name>
<sequence length="200" mass="21750">MFTGIVEAKGQVRSIEPVERGVRLVIQAPEVMGDVALGDSIAVNGICLTVVAFDERYFAVDVMQETLDRTAFQVLDVGSSVNVERAMQASDRFGGHIVSGHIDGTGILERIEADGIANWYHFSTSPEILRYIVMKGSISIDGTSLTIAGLDDGAGEFSVSIIPHTASQTLFGEYEVGRVVNLENDLIGKYVERLLEREEI</sequence>
<comment type="subunit">
    <text evidence="4">Homotrimer.</text>
</comment>
<evidence type="ECO:0000256" key="3">
    <source>
        <dbReference type="ARBA" id="ARBA00004887"/>
    </source>
</evidence>
<evidence type="ECO:0000256" key="1">
    <source>
        <dbReference type="ARBA" id="ARBA00000968"/>
    </source>
</evidence>
<dbReference type="PIRSF" id="PIRSF000498">
    <property type="entry name" value="Riboflavin_syn_A"/>
    <property type="match status" value="1"/>
</dbReference>
<dbReference type="AlphaFoldDB" id="A0A347WI44"/>
<dbReference type="KEGG" id="abae:CL176_01255"/>
<dbReference type="EMBL" id="CP023434">
    <property type="protein sequence ID" value="AXY24751.1"/>
    <property type="molecule type" value="Genomic_DNA"/>
</dbReference>
<proteinExistence type="predicted"/>
<feature type="repeat" description="Lumazine-binding" evidence="11">
    <location>
        <begin position="1"/>
        <end position="96"/>
    </location>
</feature>
<dbReference type="RefSeq" id="WP_118989675.1">
    <property type="nucleotide sequence ID" value="NZ_CP023434.1"/>
</dbReference>
<comment type="pathway">
    <text evidence="3">Cofactor biosynthesis; riboflavin biosynthesis; riboflavin from 2-hydroxy-3-oxobutyl phosphate and 5-amino-6-(D-ribitylamino)uracil: step 2/2.</text>
</comment>
<keyword evidence="7" id="KW-0686">Riboflavin biosynthesis</keyword>